<organism evidence="1 2">
    <name type="scientific">Candida boidinii</name>
    <name type="common">Yeast</name>
    <dbReference type="NCBI Taxonomy" id="5477"/>
    <lineage>
        <taxon>Eukaryota</taxon>
        <taxon>Fungi</taxon>
        <taxon>Dikarya</taxon>
        <taxon>Ascomycota</taxon>
        <taxon>Saccharomycotina</taxon>
        <taxon>Pichiomycetes</taxon>
        <taxon>Pichiales</taxon>
        <taxon>Pichiaceae</taxon>
        <taxon>Ogataea</taxon>
        <taxon>Ogataea/Candida clade</taxon>
    </lineage>
</organism>
<accession>A0ACB5TYU2</accession>
<protein>
    <submittedName>
        <fullName evidence="1">Unnamed protein product</fullName>
    </submittedName>
</protein>
<keyword evidence="2" id="KW-1185">Reference proteome</keyword>
<sequence>MKGENKKLFNSWRQKLVNNVALLTTIIDFGEDHEIEEIDSIFQRVKLEINNLEIEIKNYINKINKSEILLKGIKLTLLGPPNAGKSSLLNLLSNSNSAIVSDIAGTTRDIIDIPLDIGGFKVVIGDTAGIRDSNKSKDVIEQEGIKRAKERSLESDLSILLLPLAQDGNVKIEDDLLDHIKILLENSNKLLIVINKFDLVDIDKDKGMIKSEIMNDLNRKLNLSDSQVKNLKYQFVSCMSSEGVDKLNSNLLESFKEITWSDDSNPISISKRSKDLLINDVLYGFEEFYNYYEMNDVVLATESLKYSIDGIGKITGQAVGVEEILGVVFSSFCIGK</sequence>
<proteinExistence type="predicted"/>
<gene>
    <name evidence="1" type="ORF">Cboi01_000463700</name>
</gene>
<reference evidence="1" key="1">
    <citation type="submission" date="2023-04" db="EMBL/GenBank/DDBJ databases">
        <title>Candida boidinii NBRC 1967.</title>
        <authorList>
            <person name="Ichikawa N."/>
            <person name="Sato H."/>
            <person name="Tonouchi N."/>
        </authorList>
    </citation>
    <scope>NUCLEOTIDE SEQUENCE</scope>
    <source>
        <strain evidence="1">NBRC 1967</strain>
    </source>
</reference>
<dbReference type="EMBL" id="BSXV01003088">
    <property type="protein sequence ID" value="GME97519.1"/>
    <property type="molecule type" value="Genomic_DNA"/>
</dbReference>
<evidence type="ECO:0000313" key="1">
    <source>
        <dbReference type="EMBL" id="GME97519.1"/>
    </source>
</evidence>
<name>A0ACB5TYU2_CANBO</name>
<dbReference type="Proteomes" id="UP001165101">
    <property type="component" value="Unassembled WGS sequence"/>
</dbReference>
<evidence type="ECO:0000313" key="2">
    <source>
        <dbReference type="Proteomes" id="UP001165101"/>
    </source>
</evidence>
<comment type="caution">
    <text evidence="1">The sequence shown here is derived from an EMBL/GenBank/DDBJ whole genome shotgun (WGS) entry which is preliminary data.</text>
</comment>